<dbReference type="EMBL" id="DRZM01000122">
    <property type="protein sequence ID" value="HHP04881.1"/>
    <property type="molecule type" value="Genomic_DNA"/>
</dbReference>
<evidence type="ECO:0000313" key="1">
    <source>
        <dbReference type="EMBL" id="HHP04881.1"/>
    </source>
</evidence>
<proteinExistence type="predicted"/>
<name>A0A7J3X739_THEPE</name>
<accession>A0A7J3X739</accession>
<comment type="caution">
    <text evidence="1">The sequence shown here is derived from an EMBL/GenBank/DDBJ whole genome shotgun (WGS) entry which is preliminary data.</text>
</comment>
<gene>
    <name evidence="1" type="ORF">ENM88_03920</name>
</gene>
<reference evidence="1" key="1">
    <citation type="journal article" date="2020" name="mSystems">
        <title>Genome- and Community-Level Interaction Insights into Carbon Utilization and Element Cycling Functions of Hydrothermarchaeota in Hydrothermal Sediment.</title>
        <authorList>
            <person name="Zhou Z."/>
            <person name="Liu Y."/>
            <person name="Xu W."/>
            <person name="Pan J."/>
            <person name="Luo Z.H."/>
            <person name="Li M."/>
        </authorList>
    </citation>
    <scope>NUCLEOTIDE SEQUENCE [LARGE SCALE GENOMIC DNA]</scope>
    <source>
        <strain evidence="1">SpSt-1125</strain>
    </source>
</reference>
<protein>
    <recommendedName>
        <fullName evidence="2">DUF2357 domain-containing protein</fullName>
    </recommendedName>
</protein>
<organism evidence="1">
    <name type="scientific">Thermofilum pendens</name>
    <dbReference type="NCBI Taxonomy" id="2269"/>
    <lineage>
        <taxon>Archaea</taxon>
        <taxon>Thermoproteota</taxon>
        <taxon>Thermoprotei</taxon>
        <taxon>Thermofilales</taxon>
        <taxon>Thermofilaceae</taxon>
        <taxon>Thermofilum</taxon>
    </lineage>
</organism>
<dbReference type="AlphaFoldDB" id="A0A7J3X739"/>
<sequence>MSPSEEFVILTESLLDSLYVLLSLSRVESFAPTVVKYRGQKLAVPSNVVVMLKVATQLSSFISELRRVLLSPARILEEEIVIGREVKGPLHLPLTVQLRGRGLQLVAYRQRRLTLSSPENILLKLFLRRLLTDTEHALRDLESIRIEGFEGRVLVLGGFLLKLERQLDSLRKKLESIDSLPFVREISTKDLKPDNQTLLKLSQVVLRRGMRGYRRLAALVQRYLKEKLDVRLVGDDVEQYQHLAVTIKPYKLYEVFTYYTTAVALVEALRSPASIAVSRSTIEVRVPGRAGYVLLYDEPIPERSWLHLGKVRFDGVERGRVPPGRPDVTLLLEKKPLLVLDAKYTESYEYISQSRYKILGYLDEYSLNVGALVYDPDRLSKEPVDEEDVEFSSLLGEASRHGGAVLEDANKRVYLIPLKPANWSELSCTRAYALVVDMVRGMLG</sequence>
<evidence type="ECO:0008006" key="2">
    <source>
        <dbReference type="Google" id="ProtNLM"/>
    </source>
</evidence>